<dbReference type="NCBIfam" id="NF004718">
    <property type="entry name" value="PRK06062.1"/>
    <property type="match status" value="1"/>
</dbReference>
<evidence type="ECO:0000256" key="4">
    <source>
        <dbReference type="ARBA" id="ARBA00022898"/>
    </source>
</evidence>
<name>A0A1H9CW48_9SPIR</name>
<comment type="similarity">
    <text evidence="2 5">Belongs to the class-III pyridoxal-phosphate-dependent aminotransferase family.</text>
</comment>
<dbReference type="Gene3D" id="3.40.640.10">
    <property type="entry name" value="Type I PLP-dependent aspartate aminotransferase-like (Major domain)"/>
    <property type="match status" value="1"/>
</dbReference>
<sequence length="441" mass="49273">MTADEIAQMQTENVLLGWSKQGGLNPTVVEHAEGIYIYDSEGNRYADMSSEQVNVNAGYANKEMTEAIKAQLDKYAYVQGSWGAEPRAKLAKSIIDRLPDCFGKVFFTNGGADANENAIKIARMYTGRFKVMSQYRSYHGSTFGAGNLTGEPRHFALEPAIPGFIHFRGPYSYQEKIKFESEDAECEYYVEKLREQVIFEGGDRIAAIILETVVGSNGIIIYPKNYLKGVRKICDEFGIMMICDEVMAGWYRTGKMFAYMNFDVTPDIITFAKGVNSGYIPLGGAIVKNEIAHFFDDKYLSCGLTYSGHPLACAAGVACQEFYLKNNIEEHVQKVGKYLGQKLEEIKAKHECVGDVRYIGLFSGVELVKDRKTREPLVPWGQDPKGIMSAIVKELKCRGFFTYAHENVIIVAPPLIITETQIDEELAKLDDVLSIVDSNLE</sequence>
<dbReference type="GO" id="GO:0030170">
    <property type="term" value="F:pyridoxal phosphate binding"/>
    <property type="evidence" value="ECO:0007669"/>
    <property type="project" value="InterPro"/>
</dbReference>
<dbReference type="InterPro" id="IPR005814">
    <property type="entry name" value="Aminotrans_3"/>
</dbReference>
<evidence type="ECO:0000256" key="2">
    <source>
        <dbReference type="ARBA" id="ARBA00008954"/>
    </source>
</evidence>
<dbReference type="RefSeq" id="WP_074641459.1">
    <property type="nucleotide sequence ID" value="NZ_FOFU01000002.1"/>
</dbReference>
<accession>A0A1H9CW48</accession>
<keyword evidence="3" id="KW-0032">Aminotransferase</keyword>
<dbReference type="EMBL" id="FOFU01000002">
    <property type="protein sequence ID" value="SEQ05442.1"/>
    <property type="molecule type" value="Genomic_DNA"/>
</dbReference>
<dbReference type="GO" id="GO:0005829">
    <property type="term" value="C:cytosol"/>
    <property type="evidence" value="ECO:0007669"/>
    <property type="project" value="TreeGrafter"/>
</dbReference>
<dbReference type="PANTHER" id="PTHR43094:SF1">
    <property type="entry name" value="AMINOTRANSFERASE CLASS-III"/>
    <property type="match status" value="1"/>
</dbReference>
<evidence type="ECO:0000256" key="3">
    <source>
        <dbReference type="ARBA" id="ARBA00022576"/>
    </source>
</evidence>
<dbReference type="Proteomes" id="UP000182360">
    <property type="component" value="Unassembled WGS sequence"/>
</dbReference>
<keyword evidence="4 5" id="KW-0663">Pyridoxal phosphate</keyword>
<evidence type="ECO:0000313" key="6">
    <source>
        <dbReference type="EMBL" id="SEQ05442.1"/>
    </source>
</evidence>
<dbReference type="PIRSF" id="PIRSF000521">
    <property type="entry name" value="Transaminase_4ab_Lys_Orn"/>
    <property type="match status" value="1"/>
</dbReference>
<dbReference type="OrthoDB" id="9807885at2"/>
<dbReference type="SUPFAM" id="SSF53383">
    <property type="entry name" value="PLP-dependent transferases"/>
    <property type="match status" value="1"/>
</dbReference>
<dbReference type="InterPro" id="IPR015421">
    <property type="entry name" value="PyrdxlP-dep_Trfase_major"/>
</dbReference>
<proteinExistence type="inferred from homology"/>
<keyword evidence="7" id="KW-1185">Reference proteome</keyword>
<evidence type="ECO:0000313" key="7">
    <source>
        <dbReference type="Proteomes" id="UP000182360"/>
    </source>
</evidence>
<dbReference type="InterPro" id="IPR015424">
    <property type="entry name" value="PyrdxlP-dep_Trfase"/>
</dbReference>
<dbReference type="CDD" id="cd00610">
    <property type="entry name" value="OAT_like"/>
    <property type="match status" value="1"/>
</dbReference>
<dbReference type="InterPro" id="IPR015422">
    <property type="entry name" value="PyrdxlP-dep_Trfase_small"/>
</dbReference>
<dbReference type="FunFam" id="3.40.640.10:FF:000004">
    <property type="entry name" value="Acetylornithine aminotransferase"/>
    <property type="match status" value="1"/>
</dbReference>
<gene>
    <name evidence="6" type="ORF">SAMN04487977_102332</name>
</gene>
<organism evidence="6 7">
    <name type="scientific">Treponema bryantii</name>
    <dbReference type="NCBI Taxonomy" id="163"/>
    <lineage>
        <taxon>Bacteria</taxon>
        <taxon>Pseudomonadati</taxon>
        <taxon>Spirochaetota</taxon>
        <taxon>Spirochaetia</taxon>
        <taxon>Spirochaetales</taxon>
        <taxon>Treponemataceae</taxon>
        <taxon>Treponema</taxon>
    </lineage>
</organism>
<reference evidence="6 7" key="1">
    <citation type="submission" date="2016-10" db="EMBL/GenBank/DDBJ databases">
        <authorList>
            <person name="de Groot N.N."/>
        </authorList>
    </citation>
    <scope>NUCLEOTIDE SEQUENCE [LARGE SCALE GENOMIC DNA]</scope>
    <source>
        <strain evidence="6 7">B25</strain>
    </source>
</reference>
<dbReference type="Pfam" id="PF00202">
    <property type="entry name" value="Aminotran_3"/>
    <property type="match status" value="1"/>
</dbReference>
<dbReference type="GO" id="GO:0008483">
    <property type="term" value="F:transaminase activity"/>
    <property type="evidence" value="ECO:0007669"/>
    <property type="project" value="UniProtKB-KW"/>
</dbReference>
<protein>
    <submittedName>
        <fullName evidence="6">Taurine---2-oxoglutarate transaminase</fullName>
    </submittedName>
</protein>
<evidence type="ECO:0000256" key="1">
    <source>
        <dbReference type="ARBA" id="ARBA00001933"/>
    </source>
</evidence>
<dbReference type="PANTHER" id="PTHR43094">
    <property type="entry name" value="AMINOTRANSFERASE"/>
    <property type="match status" value="1"/>
</dbReference>
<keyword evidence="3" id="KW-0808">Transferase</keyword>
<dbReference type="AlphaFoldDB" id="A0A1H9CW48"/>
<evidence type="ECO:0000256" key="5">
    <source>
        <dbReference type="RuleBase" id="RU003560"/>
    </source>
</evidence>
<comment type="cofactor">
    <cofactor evidence="1">
        <name>pyridoxal 5'-phosphate</name>
        <dbReference type="ChEBI" id="CHEBI:597326"/>
    </cofactor>
</comment>
<dbReference type="Gene3D" id="3.90.1150.10">
    <property type="entry name" value="Aspartate Aminotransferase, domain 1"/>
    <property type="match status" value="1"/>
</dbReference>